<dbReference type="Proteomes" id="UP001066276">
    <property type="component" value="Chromosome 9"/>
</dbReference>
<reference evidence="1" key="1">
    <citation type="journal article" date="2022" name="bioRxiv">
        <title>Sequencing and chromosome-scale assembly of the giantPleurodeles waltlgenome.</title>
        <authorList>
            <person name="Brown T."/>
            <person name="Elewa A."/>
            <person name="Iarovenko S."/>
            <person name="Subramanian E."/>
            <person name="Araus A.J."/>
            <person name="Petzold A."/>
            <person name="Susuki M."/>
            <person name="Suzuki K.-i.T."/>
            <person name="Hayashi T."/>
            <person name="Toyoda A."/>
            <person name="Oliveira C."/>
            <person name="Osipova E."/>
            <person name="Leigh N.D."/>
            <person name="Simon A."/>
            <person name="Yun M.H."/>
        </authorList>
    </citation>
    <scope>NUCLEOTIDE SEQUENCE</scope>
    <source>
        <strain evidence="1">20211129_DDA</strain>
        <tissue evidence="1">Liver</tissue>
    </source>
</reference>
<keyword evidence="2" id="KW-1185">Reference proteome</keyword>
<gene>
    <name evidence="1" type="ORF">NDU88_005531</name>
</gene>
<sequence>MMVKSKLSKPQPQDSPNHSLLADAMSTLKQVESTLIAHSLQFERILKAMLETIDLVSQDVGFLRANHHKLADTGGGDHPRRNNTPVRARKLGAPTSLYRAGRYASHCRQTVTESRQTTYNV</sequence>
<organism evidence="1 2">
    <name type="scientific">Pleurodeles waltl</name>
    <name type="common">Iberian ribbed newt</name>
    <dbReference type="NCBI Taxonomy" id="8319"/>
    <lineage>
        <taxon>Eukaryota</taxon>
        <taxon>Metazoa</taxon>
        <taxon>Chordata</taxon>
        <taxon>Craniata</taxon>
        <taxon>Vertebrata</taxon>
        <taxon>Euteleostomi</taxon>
        <taxon>Amphibia</taxon>
        <taxon>Batrachia</taxon>
        <taxon>Caudata</taxon>
        <taxon>Salamandroidea</taxon>
        <taxon>Salamandridae</taxon>
        <taxon>Pleurodelinae</taxon>
        <taxon>Pleurodeles</taxon>
    </lineage>
</organism>
<comment type="caution">
    <text evidence="1">The sequence shown here is derived from an EMBL/GenBank/DDBJ whole genome shotgun (WGS) entry which is preliminary data.</text>
</comment>
<evidence type="ECO:0000313" key="2">
    <source>
        <dbReference type="Proteomes" id="UP001066276"/>
    </source>
</evidence>
<proteinExistence type="predicted"/>
<name>A0AAV7MYD5_PLEWA</name>
<dbReference type="EMBL" id="JANPWB010000013">
    <property type="protein sequence ID" value="KAJ1108149.1"/>
    <property type="molecule type" value="Genomic_DNA"/>
</dbReference>
<accession>A0AAV7MYD5</accession>
<dbReference type="AlphaFoldDB" id="A0AAV7MYD5"/>
<evidence type="ECO:0000313" key="1">
    <source>
        <dbReference type="EMBL" id="KAJ1108149.1"/>
    </source>
</evidence>
<protein>
    <submittedName>
        <fullName evidence="1">Uncharacterized protein</fullName>
    </submittedName>
</protein>